<organism evidence="2 4">
    <name type="scientific">Pseudomonas tohonis</name>
    <dbReference type="NCBI Taxonomy" id="2725477"/>
    <lineage>
        <taxon>Bacteria</taxon>
        <taxon>Pseudomonadati</taxon>
        <taxon>Pseudomonadota</taxon>
        <taxon>Gammaproteobacteria</taxon>
        <taxon>Pseudomonadales</taxon>
        <taxon>Pseudomonadaceae</taxon>
        <taxon>Pseudomonas</taxon>
    </lineage>
</organism>
<dbReference type="EMBL" id="BQKM01000001">
    <property type="protein sequence ID" value="GJN50642.1"/>
    <property type="molecule type" value="Genomic_DNA"/>
</dbReference>
<gene>
    <name evidence="2" type="ORF">TUM18999_48140</name>
    <name evidence="3" type="ORF">TUM20286_03940</name>
</gene>
<dbReference type="Proteomes" id="UP000509383">
    <property type="component" value="Chromosome"/>
</dbReference>
<evidence type="ECO:0000313" key="2">
    <source>
        <dbReference type="EMBL" id="BCG26623.1"/>
    </source>
</evidence>
<proteinExistence type="inferred from homology"/>
<dbReference type="KEGG" id="ptw:TUM18999_48140"/>
<sequence>MYFRDSFRHRRARGLAFGLAALFAIGPVRAETLVIAGDIWCPINCAPGSTKPGIFVELARDIFAESGIQVEYRVVNWARAISDARTGKLNAVIGAGIQDAPDFLYTPTAPGISRMCFYVAQGASWRYQGLGSLAQVRLGTINSYSYGQEIDAYVRMHRAKGDRVQVVSGEQALEMNVEKVRFGRLDATVENSWVMENLLARTRQQDRLQAAGCRAPDVPIYLAFSPAIEASARYNALFEEGLQRYRASGRLDALMRSYGVTTP</sequence>
<dbReference type="Proteomes" id="UP001054892">
    <property type="component" value="Unassembled WGS sequence"/>
</dbReference>
<dbReference type="RefSeq" id="WP_173175949.1">
    <property type="nucleotide sequence ID" value="NZ_AP023189.1"/>
</dbReference>
<dbReference type="PANTHER" id="PTHR35936:SF25">
    <property type="entry name" value="ABC TRANSPORTER SUBSTRATE-BINDING PROTEIN"/>
    <property type="match status" value="1"/>
</dbReference>
<dbReference type="PANTHER" id="PTHR35936">
    <property type="entry name" value="MEMBRANE-BOUND LYTIC MUREIN TRANSGLYCOSYLASE F"/>
    <property type="match status" value="1"/>
</dbReference>
<evidence type="ECO:0000313" key="5">
    <source>
        <dbReference type="Proteomes" id="UP001054892"/>
    </source>
</evidence>
<dbReference type="SUPFAM" id="SSF53850">
    <property type="entry name" value="Periplasmic binding protein-like II"/>
    <property type="match status" value="1"/>
</dbReference>
<dbReference type="EMBL" id="AP023189">
    <property type="protein sequence ID" value="BCG26623.1"/>
    <property type="molecule type" value="Genomic_DNA"/>
</dbReference>
<dbReference type="AlphaFoldDB" id="A0A6J4E9J3"/>
<protein>
    <submittedName>
        <fullName evidence="2">Transporter</fullName>
    </submittedName>
</protein>
<evidence type="ECO:0000313" key="3">
    <source>
        <dbReference type="EMBL" id="GJN50642.1"/>
    </source>
</evidence>
<evidence type="ECO:0000313" key="4">
    <source>
        <dbReference type="Proteomes" id="UP000509383"/>
    </source>
</evidence>
<keyword evidence="5" id="KW-1185">Reference proteome</keyword>
<comment type="similarity">
    <text evidence="1">Belongs to the bacterial solute-binding protein 3 family.</text>
</comment>
<name>A0A6J4E9J3_9PSED</name>
<accession>A0A6J4E9J3</accession>
<reference evidence="2 4" key="1">
    <citation type="submission" date="2020-05" db="EMBL/GenBank/DDBJ databases">
        <title>Characterization of novel class B3 metallo-beta-lactamase from novel Pseudomonas species.</title>
        <authorList>
            <person name="Yamada K."/>
            <person name="Aoki K."/>
            <person name="Ishii Y."/>
        </authorList>
    </citation>
    <scope>NUCLEOTIDE SEQUENCE [LARGE SCALE GENOMIC DNA]</scope>
    <source>
        <strain evidence="2 4">TUM18999</strain>
        <strain evidence="3 5">TUM20286</strain>
    </source>
</reference>
<evidence type="ECO:0000256" key="1">
    <source>
        <dbReference type="ARBA" id="ARBA00010333"/>
    </source>
</evidence>
<dbReference type="Gene3D" id="3.40.190.10">
    <property type="entry name" value="Periplasmic binding protein-like II"/>
    <property type="match status" value="2"/>
</dbReference>